<evidence type="ECO:0000256" key="1">
    <source>
        <dbReference type="SAM" id="SignalP"/>
    </source>
</evidence>
<proteinExistence type="predicted"/>
<dbReference type="Pfam" id="PF11751">
    <property type="entry name" value="PorP_SprF"/>
    <property type="match status" value="1"/>
</dbReference>
<evidence type="ECO:0000313" key="3">
    <source>
        <dbReference type="Proteomes" id="UP000027821"/>
    </source>
</evidence>
<keyword evidence="1" id="KW-0732">Signal</keyword>
<feature type="signal peptide" evidence="1">
    <location>
        <begin position="1"/>
        <end position="20"/>
    </location>
</feature>
<dbReference type="eggNOG" id="COG3064">
    <property type="taxonomic scope" value="Bacteria"/>
</dbReference>
<name>A0A074LJF0_9BACT</name>
<organism evidence="2 3">
    <name type="scientific">Anditalea andensis</name>
    <dbReference type="NCBI Taxonomy" id="1048983"/>
    <lineage>
        <taxon>Bacteria</taxon>
        <taxon>Pseudomonadati</taxon>
        <taxon>Bacteroidota</taxon>
        <taxon>Cytophagia</taxon>
        <taxon>Cytophagales</taxon>
        <taxon>Cytophagaceae</taxon>
        <taxon>Anditalea</taxon>
    </lineage>
</organism>
<dbReference type="STRING" id="1048983.EL17_10610"/>
<dbReference type="AlphaFoldDB" id="A0A074LJF0"/>
<feature type="chain" id="PRO_5001696195" evidence="1">
    <location>
        <begin position="21"/>
        <end position="317"/>
    </location>
</feature>
<dbReference type="RefSeq" id="WP_035074022.1">
    <property type="nucleotide sequence ID" value="NZ_JMIH01000018.1"/>
</dbReference>
<evidence type="ECO:0000313" key="2">
    <source>
        <dbReference type="EMBL" id="KEO73932.1"/>
    </source>
</evidence>
<keyword evidence="3" id="KW-1185">Reference proteome</keyword>
<comment type="caution">
    <text evidence="2">The sequence shown here is derived from an EMBL/GenBank/DDBJ whole genome shotgun (WGS) entry which is preliminary data.</text>
</comment>
<reference evidence="2 3" key="1">
    <citation type="submission" date="2014-04" db="EMBL/GenBank/DDBJ databases">
        <title>Characterization and application of a salt tolerant electro-active bacterium.</title>
        <authorList>
            <person name="Yang L."/>
            <person name="Wei S."/>
            <person name="Tay Q.X.M."/>
        </authorList>
    </citation>
    <scope>NUCLEOTIDE SEQUENCE [LARGE SCALE GENOMIC DNA]</scope>
    <source>
        <strain evidence="2 3">LY1</strain>
    </source>
</reference>
<dbReference type="InterPro" id="IPR019861">
    <property type="entry name" value="PorP/SprF_Bacteroidetes"/>
</dbReference>
<protein>
    <submittedName>
        <fullName evidence="2">Membrane protein</fullName>
    </submittedName>
</protein>
<accession>A0A074LJF0</accession>
<dbReference type="EMBL" id="JMIH01000018">
    <property type="protein sequence ID" value="KEO73932.1"/>
    <property type="molecule type" value="Genomic_DNA"/>
</dbReference>
<sequence>MKKISIICLLFVFAFTAVQGQSRKYISQFSHFQNYYNPGLTGYEGSVARGFVRNQWVGFEGAPKTMFASLEIDFAELSNETDPALLGKNAAGISILHDQYGPFQETELIASYATRVRISQSHHLRLGAGVNFNSVRLDGNLLSVEQINDPTTAQYLNQFANMQVLDFNMGLAFTHRNYYLSYGRHNLNKGAISSGDIFIERKPSVNIVQAGYREALNQNLAVISNFMYRSQEDLPDNIEFNVKALLMDKFWVGAGHRINYANNFQLGFLLNKLSIGYVYETPMNRSYLLPNATHEFMASLNLFKANTRKQPKEVLIW</sequence>
<dbReference type="NCBIfam" id="TIGR03519">
    <property type="entry name" value="T9SS_PorP_fam"/>
    <property type="match status" value="1"/>
</dbReference>
<gene>
    <name evidence="2" type="ORF">EL17_10610</name>
</gene>
<dbReference type="Proteomes" id="UP000027821">
    <property type="component" value="Unassembled WGS sequence"/>
</dbReference>
<dbReference type="OrthoDB" id="978914at2"/>